<feature type="signal peptide" evidence="1">
    <location>
        <begin position="1"/>
        <end position="27"/>
    </location>
</feature>
<dbReference type="EMBL" id="CP043030">
    <property type="protein sequence ID" value="QFJ56359.1"/>
    <property type="molecule type" value="Genomic_DNA"/>
</dbReference>
<dbReference type="Proteomes" id="UP000327030">
    <property type="component" value="Chromosome PxyII"/>
</dbReference>
<name>A0A5P6VVV8_PSEXY</name>
<protein>
    <recommendedName>
        <fullName evidence="2">Type VII secretion system protein EssD-like domain-containing protein</fullName>
    </recommendedName>
</protein>
<sequence length="325" mass="35986">MRKRLLFCLAACTILIGGYIFYGTSDAGNEEKIIQIEETKEVPTTGTTVAGTESTTFSIDQVGAYSGNPYIAINNNVPYFADSEMTRTDAFETYSNLDSLGRCGVAYANICNELMPTEERGEIGSIKPSGWHTANYHEYIDGTYLYNRCHLIGYQLSGENSNEKNLITGTRYLNVQGMLPFENEVADYVESTGNHVLYRVTPIFEGNNLVASGVLMEAYSVEDQGKGVMFNVYCYNVQPGIIIDYATGNSELSSDATLANEQVSTETTSNNGVEMNYVLNTNTKKFHNPNCKSVVDIKDKNKQTFQGSREELIDQGYDPCGRCHP</sequence>
<proteinExistence type="predicted"/>
<feature type="domain" description="Type VII secretion system protein EssD-like" evidence="2">
    <location>
        <begin position="92"/>
        <end position="218"/>
    </location>
</feature>
<dbReference type="SUPFAM" id="SSF57884">
    <property type="entry name" value="Ada DNA repair protein, N-terminal domain (N-Ada 10)"/>
    <property type="match status" value="1"/>
</dbReference>
<dbReference type="OrthoDB" id="9783680at2"/>
<reference evidence="4" key="1">
    <citation type="submission" date="2019-08" db="EMBL/GenBank/DDBJ databases">
        <title>Complete Genome Sequence of the Polysaccharide-Degrading Rumen Bacterium Pseudobutyrivibrio xylanivorans MA3014.</title>
        <authorList>
            <person name="Palevich N."/>
            <person name="Maclean P.H."/>
            <person name="Kelly W.J."/>
            <person name="Leahy S.C."/>
            <person name="Rakonjac J."/>
            <person name="Attwood G.T."/>
        </authorList>
    </citation>
    <scope>NUCLEOTIDE SEQUENCE [LARGE SCALE GENOMIC DNA]</scope>
    <source>
        <strain evidence="4">MA3014</strain>
    </source>
</reference>
<dbReference type="AlphaFoldDB" id="A0A5P6VVV8"/>
<dbReference type="Gene3D" id="3.40.10.10">
    <property type="entry name" value="DNA Methylphosphotriester Repair Domain"/>
    <property type="match status" value="1"/>
</dbReference>
<evidence type="ECO:0000259" key="2">
    <source>
        <dbReference type="Pfam" id="PF13930"/>
    </source>
</evidence>
<feature type="chain" id="PRO_5024943581" description="Type VII secretion system protein EssD-like domain-containing protein" evidence="1">
    <location>
        <begin position="28"/>
        <end position="325"/>
    </location>
</feature>
<evidence type="ECO:0000256" key="1">
    <source>
        <dbReference type="SAM" id="SignalP"/>
    </source>
</evidence>
<organism evidence="3 4">
    <name type="scientific">Pseudobutyrivibrio xylanivorans</name>
    <dbReference type="NCBI Taxonomy" id="185007"/>
    <lineage>
        <taxon>Bacteria</taxon>
        <taxon>Bacillati</taxon>
        <taxon>Bacillota</taxon>
        <taxon>Clostridia</taxon>
        <taxon>Lachnospirales</taxon>
        <taxon>Lachnospiraceae</taxon>
        <taxon>Pseudobutyrivibrio</taxon>
    </lineage>
</organism>
<dbReference type="RefSeq" id="WP_151625998.1">
    <property type="nucleotide sequence ID" value="NZ_CP043030.1"/>
</dbReference>
<dbReference type="InterPro" id="IPR044929">
    <property type="entry name" value="DNA/RNA_non-sp_Endonuclease_sf"/>
</dbReference>
<gene>
    <name evidence="3" type="ORF">FXF36_15705</name>
</gene>
<evidence type="ECO:0000313" key="4">
    <source>
        <dbReference type="Proteomes" id="UP000327030"/>
    </source>
</evidence>
<dbReference type="Gene3D" id="3.40.570.10">
    <property type="entry name" value="Extracellular Endonuclease, subunit A"/>
    <property type="match status" value="1"/>
</dbReference>
<dbReference type="Pfam" id="PF13930">
    <property type="entry name" value="Endonuclea_NS_2"/>
    <property type="match status" value="1"/>
</dbReference>
<dbReference type="KEGG" id="pxv:FXF36_15705"/>
<accession>A0A5P6VVV8</accession>
<evidence type="ECO:0000313" key="3">
    <source>
        <dbReference type="EMBL" id="QFJ56359.1"/>
    </source>
</evidence>
<dbReference type="InterPro" id="IPR044927">
    <property type="entry name" value="Endonuclea_NS_2"/>
</dbReference>
<dbReference type="InterPro" id="IPR035451">
    <property type="entry name" value="Ada-like_dom_sf"/>
</dbReference>
<keyword evidence="1" id="KW-0732">Signal</keyword>